<dbReference type="AlphaFoldDB" id="A0A3N4LE45"/>
<feature type="compositionally biased region" description="Low complexity" evidence="1">
    <location>
        <begin position="240"/>
        <end position="256"/>
    </location>
</feature>
<feature type="compositionally biased region" description="Basic residues" evidence="1">
    <location>
        <begin position="180"/>
        <end position="193"/>
    </location>
</feature>
<organism evidence="2 3">
    <name type="scientific">Terfezia boudieri ATCC MYA-4762</name>
    <dbReference type="NCBI Taxonomy" id="1051890"/>
    <lineage>
        <taxon>Eukaryota</taxon>
        <taxon>Fungi</taxon>
        <taxon>Dikarya</taxon>
        <taxon>Ascomycota</taxon>
        <taxon>Pezizomycotina</taxon>
        <taxon>Pezizomycetes</taxon>
        <taxon>Pezizales</taxon>
        <taxon>Pezizaceae</taxon>
        <taxon>Terfezia</taxon>
    </lineage>
</organism>
<sequence length="292" mass="32296">MSAADSNPSDRISDEKLPLEFTAYFHLPHRRGRGATDFNFGRWVQHHSCDSGFPADRAERYDLWQRILTRFADEHGGENTQEVDDTVRKRAREAITKTKKVKRKVGGGAAGMAVNKVVLKGVRAGRDINVNVGVAAATGIELAEREKLMPEVDIPPPPYVDGGGSESGRVGEKSGDRVQRKSNRYLTRKRPRSRSPSDSPAPPSPESNANKQSQPQLQIPTTTSISVSRSSKQKQKQIRLRINPNTNPNATTNVTAPGQRITIPNTITPTSLNPNSNHDSLFSFRESLFTEY</sequence>
<feature type="compositionally biased region" description="Basic and acidic residues" evidence="1">
    <location>
        <begin position="169"/>
        <end position="179"/>
    </location>
</feature>
<reference evidence="2 3" key="1">
    <citation type="journal article" date="2018" name="Nat. Ecol. Evol.">
        <title>Pezizomycetes genomes reveal the molecular basis of ectomycorrhizal truffle lifestyle.</title>
        <authorList>
            <person name="Murat C."/>
            <person name="Payen T."/>
            <person name="Noel B."/>
            <person name="Kuo A."/>
            <person name="Morin E."/>
            <person name="Chen J."/>
            <person name="Kohler A."/>
            <person name="Krizsan K."/>
            <person name="Balestrini R."/>
            <person name="Da Silva C."/>
            <person name="Montanini B."/>
            <person name="Hainaut M."/>
            <person name="Levati E."/>
            <person name="Barry K.W."/>
            <person name="Belfiori B."/>
            <person name="Cichocki N."/>
            <person name="Clum A."/>
            <person name="Dockter R.B."/>
            <person name="Fauchery L."/>
            <person name="Guy J."/>
            <person name="Iotti M."/>
            <person name="Le Tacon F."/>
            <person name="Lindquist E.A."/>
            <person name="Lipzen A."/>
            <person name="Malagnac F."/>
            <person name="Mello A."/>
            <person name="Molinier V."/>
            <person name="Miyauchi S."/>
            <person name="Poulain J."/>
            <person name="Riccioni C."/>
            <person name="Rubini A."/>
            <person name="Sitrit Y."/>
            <person name="Splivallo R."/>
            <person name="Traeger S."/>
            <person name="Wang M."/>
            <person name="Zifcakova L."/>
            <person name="Wipf D."/>
            <person name="Zambonelli A."/>
            <person name="Paolocci F."/>
            <person name="Nowrousian M."/>
            <person name="Ottonello S."/>
            <person name="Baldrian P."/>
            <person name="Spatafora J.W."/>
            <person name="Henrissat B."/>
            <person name="Nagy L.G."/>
            <person name="Aury J.M."/>
            <person name="Wincker P."/>
            <person name="Grigoriev I.V."/>
            <person name="Bonfante P."/>
            <person name="Martin F.M."/>
        </authorList>
    </citation>
    <scope>NUCLEOTIDE SEQUENCE [LARGE SCALE GENOMIC DNA]</scope>
    <source>
        <strain evidence="2 3">ATCC MYA-4762</strain>
    </source>
</reference>
<feature type="region of interest" description="Disordered" evidence="1">
    <location>
        <begin position="148"/>
        <end position="256"/>
    </location>
</feature>
<proteinExistence type="predicted"/>
<evidence type="ECO:0000256" key="1">
    <source>
        <dbReference type="SAM" id="MobiDB-lite"/>
    </source>
</evidence>
<feature type="compositionally biased region" description="Low complexity" evidence="1">
    <location>
        <begin position="221"/>
        <end position="230"/>
    </location>
</feature>
<dbReference type="Proteomes" id="UP000267821">
    <property type="component" value="Unassembled WGS sequence"/>
</dbReference>
<gene>
    <name evidence="2" type="ORF">L211DRAFT_454245</name>
</gene>
<dbReference type="OrthoDB" id="10503305at2759"/>
<dbReference type="InParanoid" id="A0A3N4LE45"/>
<evidence type="ECO:0000313" key="3">
    <source>
        <dbReference type="Proteomes" id="UP000267821"/>
    </source>
</evidence>
<keyword evidence="3" id="KW-1185">Reference proteome</keyword>
<dbReference type="EMBL" id="ML121563">
    <property type="protein sequence ID" value="RPB21150.1"/>
    <property type="molecule type" value="Genomic_DNA"/>
</dbReference>
<evidence type="ECO:0000313" key="2">
    <source>
        <dbReference type="EMBL" id="RPB21150.1"/>
    </source>
</evidence>
<feature type="compositionally biased region" description="Polar residues" evidence="1">
    <location>
        <begin position="208"/>
        <end position="220"/>
    </location>
</feature>
<protein>
    <submittedName>
        <fullName evidence="2">Uncharacterized protein</fullName>
    </submittedName>
</protein>
<accession>A0A3N4LE45</accession>
<name>A0A3N4LE45_9PEZI</name>